<dbReference type="AlphaFoldDB" id="A0A344J5J4"/>
<feature type="transmembrane region" description="Helical" evidence="1">
    <location>
        <begin position="12"/>
        <end position="31"/>
    </location>
</feature>
<evidence type="ECO:0000259" key="2">
    <source>
        <dbReference type="Pfam" id="PF11127"/>
    </source>
</evidence>
<gene>
    <name evidence="3" type="ORF">DCD74_05990</name>
</gene>
<keyword evidence="1" id="KW-0472">Membrane</keyword>
<dbReference type="InterPro" id="IPR021309">
    <property type="entry name" value="YgaP-like_TM"/>
</dbReference>
<evidence type="ECO:0000256" key="1">
    <source>
        <dbReference type="SAM" id="Phobius"/>
    </source>
</evidence>
<protein>
    <submittedName>
        <fullName evidence="3">DUF2892 domain-containing protein</fullName>
    </submittedName>
</protein>
<evidence type="ECO:0000313" key="3">
    <source>
        <dbReference type="EMBL" id="AXA84304.1"/>
    </source>
</evidence>
<feature type="transmembrane region" description="Helical" evidence="1">
    <location>
        <begin position="37"/>
        <end position="57"/>
    </location>
</feature>
<dbReference type="Proteomes" id="UP000251842">
    <property type="component" value="Chromosome"/>
</dbReference>
<keyword evidence="1" id="KW-0812">Transmembrane</keyword>
<dbReference type="RefSeq" id="WP_112926517.1">
    <property type="nucleotide sequence ID" value="NZ_CP029556.1"/>
</dbReference>
<accession>A0A344J5J4</accession>
<organism evidence="3 4">
    <name type="scientific">Solilutibacter oculi</name>
    <dbReference type="NCBI Taxonomy" id="2698682"/>
    <lineage>
        <taxon>Bacteria</taxon>
        <taxon>Pseudomonadati</taxon>
        <taxon>Pseudomonadota</taxon>
        <taxon>Gammaproteobacteria</taxon>
        <taxon>Lysobacterales</taxon>
        <taxon>Lysobacteraceae</taxon>
        <taxon>Solilutibacter</taxon>
    </lineage>
</organism>
<keyword evidence="1" id="KW-1133">Transmembrane helix</keyword>
<dbReference type="Pfam" id="PF11127">
    <property type="entry name" value="YgaP-like_TM"/>
    <property type="match status" value="1"/>
</dbReference>
<dbReference type="EMBL" id="CP029556">
    <property type="protein sequence ID" value="AXA84304.1"/>
    <property type="molecule type" value="Genomic_DNA"/>
</dbReference>
<name>A0A344J5J4_9GAMM</name>
<dbReference type="OrthoDB" id="9804804at2"/>
<evidence type="ECO:0000313" key="4">
    <source>
        <dbReference type="Proteomes" id="UP000251842"/>
    </source>
</evidence>
<feature type="domain" description="Inner membrane protein YgaP-like transmembrane" evidence="2">
    <location>
        <begin position="1"/>
        <end position="64"/>
    </location>
</feature>
<proteinExistence type="predicted"/>
<keyword evidence="4" id="KW-1185">Reference proteome</keyword>
<sequence>MQANVGSTDRIIRIVLGLVLVALFFVVAAPWKYVALVAGLVAIATGLFRFCGLYRLFGINTCRAA</sequence>
<reference evidence="4" key="1">
    <citation type="submission" date="2018-05" db="EMBL/GenBank/DDBJ databases">
        <title>Luteimonas pekinense sp. nov., isolated from human Meibomian gland secretions, Beijing, China.</title>
        <authorList>
            <person name="Wen T."/>
            <person name="Bai H."/>
            <person name="Lv H."/>
        </authorList>
    </citation>
    <scope>NUCLEOTIDE SEQUENCE [LARGE SCALE GENOMIC DNA]</scope>
    <source>
        <strain evidence="4">83-4</strain>
    </source>
</reference>
<dbReference type="KEGG" id="lue:DCD74_05990"/>